<dbReference type="AlphaFoldDB" id="A0AA39NL37"/>
<reference evidence="2" key="1">
    <citation type="submission" date="2023-06" db="EMBL/GenBank/DDBJ databases">
        <authorList>
            <consortium name="Lawrence Berkeley National Laboratory"/>
            <person name="Ahrendt S."/>
            <person name="Sahu N."/>
            <person name="Indic B."/>
            <person name="Wong-Bajracharya J."/>
            <person name="Merenyi Z."/>
            <person name="Ke H.-M."/>
            <person name="Monk M."/>
            <person name="Kocsube S."/>
            <person name="Drula E."/>
            <person name="Lipzen A."/>
            <person name="Balint B."/>
            <person name="Henrissat B."/>
            <person name="Andreopoulos B."/>
            <person name="Martin F.M."/>
            <person name="Harder C.B."/>
            <person name="Rigling D."/>
            <person name="Ford K.L."/>
            <person name="Foster G.D."/>
            <person name="Pangilinan J."/>
            <person name="Papanicolaou A."/>
            <person name="Barry K."/>
            <person name="LaButti K."/>
            <person name="Viragh M."/>
            <person name="Koriabine M."/>
            <person name="Yan M."/>
            <person name="Riley R."/>
            <person name="Champramary S."/>
            <person name="Plett K.L."/>
            <person name="Tsai I.J."/>
            <person name="Slot J."/>
            <person name="Sipos G."/>
            <person name="Plett J."/>
            <person name="Nagy L.G."/>
            <person name="Grigoriev I.V."/>
        </authorList>
    </citation>
    <scope>NUCLEOTIDE SEQUENCE</scope>
    <source>
        <strain evidence="2">ICMP 16352</strain>
    </source>
</reference>
<feature type="region of interest" description="Disordered" evidence="1">
    <location>
        <begin position="281"/>
        <end position="321"/>
    </location>
</feature>
<keyword evidence="3" id="KW-1185">Reference proteome</keyword>
<comment type="caution">
    <text evidence="2">The sequence shown here is derived from an EMBL/GenBank/DDBJ whole genome shotgun (WGS) entry which is preliminary data.</text>
</comment>
<feature type="compositionally biased region" description="Basic residues" evidence="1">
    <location>
        <begin position="312"/>
        <end position="321"/>
    </location>
</feature>
<dbReference type="Proteomes" id="UP001175227">
    <property type="component" value="Unassembled WGS sequence"/>
</dbReference>
<dbReference type="EMBL" id="JAUEPR010000072">
    <property type="protein sequence ID" value="KAK0467643.1"/>
    <property type="molecule type" value="Genomic_DNA"/>
</dbReference>
<gene>
    <name evidence="2" type="ORF">IW261DRAFT_1598114</name>
</gene>
<feature type="compositionally biased region" description="Basic and acidic residues" evidence="1">
    <location>
        <begin position="281"/>
        <end position="296"/>
    </location>
</feature>
<sequence length="321" mass="36178">MHTYWEEGTWIQAHGDGHPTRLRTNRTTAIKESRIYLVDIGGQRSLHPTSEYDQVLLEDKEQVHENFFLASSSSNFGGIVPPEQNCLADPISEQDQCVQEEDTKYTSGALLPKLLGGKDINKAAKYILCQFMQANKAMLSVYPELDFHRALGTGYHYIYVETGLSHSQRDDTTKHIEGVGENLSTGMHGGHLMTKFLNILCMLPAGHGEFCVCVCIRAFGAFALNQHAGRNYFVEIHQLWYPWKFGGENGKGVMEGTESELEPGPDFREDEWQEWFRAREEDNVKKKHKAISEPKIADNLLQDGSAKANGHPAKHAQNKKT</sequence>
<proteinExistence type="predicted"/>
<evidence type="ECO:0000313" key="3">
    <source>
        <dbReference type="Proteomes" id="UP001175227"/>
    </source>
</evidence>
<organism evidence="2 3">
    <name type="scientific">Armillaria novae-zelandiae</name>
    <dbReference type="NCBI Taxonomy" id="153914"/>
    <lineage>
        <taxon>Eukaryota</taxon>
        <taxon>Fungi</taxon>
        <taxon>Dikarya</taxon>
        <taxon>Basidiomycota</taxon>
        <taxon>Agaricomycotina</taxon>
        <taxon>Agaricomycetes</taxon>
        <taxon>Agaricomycetidae</taxon>
        <taxon>Agaricales</taxon>
        <taxon>Marasmiineae</taxon>
        <taxon>Physalacriaceae</taxon>
        <taxon>Armillaria</taxon>
    </lineage>
</organism>
<name>A0AA39NL37_9AGAR</name>
<evidence type="ECO:0000256" key="1">
    <source>
        <dbReference type="SAM" id="MobiDB-lite"/>
    </source>
</evidence>
<accession>A0AA39NL37</accession>
<protein>
    <submittedName>
        <fullName evidence="2">Uncharacterized protein</fullName>
    </submittedName>
</protein>
<evidence type="ECO:0000313" key="2">
    <source>
        <dbReference type="EMBL" id="KAK0467643.1"/>
    </source>
</evidence>